<evidence type="ECO:0000313" key="2">
    <source>
        <dbReference type="Proteomes" id="UP000267049"/>
    </source>
</evidence>
<name>A0A3M8SX78_9GAMM</name>
<sequence>MLVGWRMGDDLEVLAVLPDGTLSIDALSGSASHDIAGDLQLYVAGELASWLAHRLSVHQIPLQAIAAATVTAKIRTDLLPTARGRIVCFDFFVQSAIVTGERSYIGKLHEVNRWHTQMPSKNSFKPKPLRGST</sequence>
<dbReference type="AlphaFoldDB" id="A0A3M8SX78"/>
<dbReference type="EMBL" id="RIBS01000002">
    <property type="protein sequence ID" value="RNF85413.1"/>
    <property type="molecule type" value="Genomic_DNA"/>
</dbReference>
<protein>
    <submittedName>
        <fullName evidence="1">Uncharacterized protein</fullName>
    </submittedName>
</protein>
<gene>
    <name evidence="1" type="ORF">EER27_06555</name>
</gene>
<comment type="caution">
    <text evidence="1">The sequence shown here is derived from an EMBL/GenBank/DDBJ whole genome shotgun (WGS) entry which is preliminary data.</text>
</comment>
<accession>A0A3M8SX78</accession>
<organism evidence="1 2">
    <name type="scientific">Montanilutibacter psychrotolerans</name>
    <dbReference type="NCBI Taxonomy" id="1327343"/>
    <lineage>
        <taxon>Bacteria</taxon>
        <taxon>Pseudomonadati</taxon>
        <taxon>Pseudomonadota</taxon>
        <taxon>Gammaproteobacteria</taxon>
        <taxon>Lysobacterales</taxon>
        <taxon>Lysobacteraceae</taxon>
        <taxon>Montanilutibacter</taxon>
    </lineage>
</organism>
<evidence type="ECO:0000313" key="1">
    <source>
        <dbReference type="EMBL" id="RNF85413.1"/>
    </source>
</evidence>
<keyword evidence="2" id="KW-1185">Reference proteome</keyword>
<dbReference type="Proteomes" id="UP000267049">
    <property type="component" value="Unassembled WGS sequence"/>
</dbReference>
<reference evidence="1 2" key="1">
    <citation type="submission" date="2018-11" db="EMBL/GenBank/DDBJ databases">
        <title>Lysobacter cryohumiis sp. nov., isolated from soil in the Tianshan Mountains, Xinjiang, China.</title>
        <authorList>
            <person name="Luo Y."/>
            <person name="Sheng H."/>
        </authorList>
    </citation>
    <scope>NUCLEOTIDE SEQUENCE [LARGE SCALE GENOMIC DNA]</scope>
    <source>
        <strain evidence="1 2">ZS60</strain>
    </source>
</reference>
<proteinExistence type="predicted"/>